<dbReference type="EMBL" id="JBBWWR010000015">
    <property type="protein sequence ID" value="KAK8950049.1"/>
    <property type="molecule type" value="Genomic_DNA"/>
</dbReference>
<protein>
    <submittedName>
        <fullName evidence="1">Uncharacterized protein</fullName>
    </submittedName>
</protein>
<gene>
    <name evidence="1" type="ORF">KSP40_PGU018480</name>
</gene>
<sequence length="108" mass="11999">MLLMLFSGLGDDVDNTELDNTQDSTALLQREVKYVLKNIAECLTLNKNCVEEELSRLFIESLDGAMRLVAVLNAGRQKAKGLAMCWTLACMMSSSNERHLSLDAEITD</sequence>
<reference evidence="1 2" key="1">
    <citation type="journal article" date="2022" name="Nat. Plants">
        <title>Genomes of leafy and leafless Platanthera orchids illuminate the evolution of mycoheterotrophy.</title>
        <authorList>
            <person name="Li M.H."/>
            <person name="Liu K.W."/>
            <person name="Li Z."/>
            <person name="Lu H.C."/>
            <person name="Ye Q.L."/>
            <person name="Zhang D."/>
            <person name="Wang J.Y."/>
            <person name="Li Y.F."/>
            <person name="Zhong Z.M."/>
            <person name="Liu X."/>
            <person name="Yu X."/>
            <person name="Liu D.K."/>
            <person name="Tu X.D."/>
            <person name="Liu B."/>
            <person name="Hao Y."/>
            <person name="Liao X.Y."/>
            <person name="Jiang Y.T."/>
            <person name="Sun W.H."/>
            <person name="Chen J."/>
            <person name="Chen Y.Q."/>
            <person name="Ai Y."/>
            <person name="Zhai J.W."/>
            <person name="Wu S.S."/>
            <person name="Zhou Z."/>
            <person name="Hsiao Y.Y."/>
            <person name="Wu W.L."/>
            <person name="Chen Y.Y."/>
            <person name="Lin Y.F."/>
            <person name="Hsu J.L."/>
            <person name="Li C.Y."/>
            <person name="Wang Z.W."/>
            <person name="Zhao X."/>
            <person name="Zhong W.Y."/>
            <person name="Ma X.K."/>
            <person name="Ma L."/>
            <person name="Huang J."/>
            <person name="Chen G.Z."/>
            <person name="Huang M.Z."/>
            <person name="Huang L."/>
            <person name="Peng D.H."/>
            <person name="Luo Y.B."/>
            <person name="Zou S.Q."/>
            <person name="Chen S.P."/>
            <person name="Lan S."/>
            <person name="Tsai W.C."/>
            <person name="Van de Peer Y."/>
            <person name="Liu Z.J."/>
        </authorList>
    </citation>
    <scope>NUCLEOTIDE SEQUENCE [LARGE SCALE GENOMIC DNA]</scope>
    <source>
        <strain evidence="1">Lor288</strain>
    </source>
</reference>
<organism evidence="1 2">
    <name type="scientific">Platanthera guangdongensis</name>
    <dbReference type="NCBI Taxonomy" id="2320717"/>
    <lineage>
        <taxon>Eukaryota</taxon>
        <taxon>Viridiplantae</taxon>
        <taxon>Streptophyta</taxon>
        <taxon>Embryophyta</taxon>
        <taxon>Tracheophyta</taxon>
        <taxon>Spermatophyta</taxon>
        <taxon>Magnoliopsida</taxon>
        <taxon>Liliopsida</taxon>
        <taxon>Asparagales</taxon>
        <taxon>Orchidaceae</taxon>
        <taxon>Orchidoideae</taxon>
        <taxon>Orchideae</taxon>
        <taxon>Orchidinae</taxon>
        <taxon>Platanthera</taxon>
    </lineage>
</organism>
<proteinExistence type="predicted"/>
<accession>A0ABR2LUA2</accession>
<evidence type="ECO:0000313" key="2">
    <source>
        <dbReference type="Proteomes" id="UP001412067"/>
    </source>
</evidence>
<evidence type="ECO:0000313" key="1">
    <source>
        <dbReference type="EMBL" id="KAK8950049.1"/>
    </source>
</evidence>
<dbReference type="Proteomes" id="UP001412067">
    <property type="component" value="Unassembled WGS sequence"/>
</dbReference>
<name>A0ABR2LUA2_9ASPA</name>
<keyword evidence="2" id="KW-1185">Reference proteome</keyword>
<comment type="caution">
    <text evidence="1">The sequence shown here is derived from an EMBL/GenBank/DDBJ whole genome shotgun (WGS) entry which is preliminary data.</text>
</comment>